<keyword evidence="1" id="KW-1133">Transmembrane helix</keyword>
<protein>
    <submittedName>
        <fullName evidence="2">Uncharacterized protein</fullName>
    </submittedName>
</protein>
<accession>A0A5J5F2V5</accession>
<keyword evidence="1" id="KW-0472">Membrane</keyword>
<evidence type="ECO:0000313" key="2">
    <source>
        <dbReference type="EMBL" id="KAA8910120.1"/>
    </source>
</evidence>
<keyword evidence="3" id="KW-1185">Reference proteome</keyword>
<dbReference type="AlphaFoldDB" id="A0A5J5F2V5"/>
<organism evidence="2 3">
    <name type="scientific">Sphaerosporella brunnea</name>
    <dbReference type="NCBI Taxonomy" id="1250544"/>
    <lineage>
        <taxon>Eukaryota</taxon>
        <taxon>Fungi</taxon>
        <taxon>Dikarya</taxon>
        <taxon>Ascomycota</taxon>
        <taxon>Pezizomycotina</taxon>
        <taxon>Pezizomycetes</taxon>
        <taxon>Pezizales</taxon>
        <taxon>Pyronemataceae</taxon>
        <taxon>Sphaerosporella</taxon>
    </lineage>
</organism>
<dbReference type="InParanoid" id="A0A5J5F2V5"/>
<gene>
    <name evidence="2" type="ORF">FN846DRAFT_570393</name>
</gene>
<sequence>MTKPGCPFFFCFLTVSFCHFSLSHLVFLRAIFSSIILVFHLLALLFCFCCGLRNAGAFGKMTVVRIRLLFFYLAPDKAYTPFDHWTLLLYTAVRVVMRCRQPCRWVSHGSGKVQGQITVKPSTFPGCLESVCFITHIVTHMIQVWRVAALCP</sequence>
<feature type="transmembrane region" description="Helical" evidence="1">
    <location>
        <begin position="30"/>
        <end position="52"/>
    </location>
</feature>
<evidence type="ECO:0000313" key="3">
    <source>
        <dbReference type="Proteomes" id="UP000326924"/>
    </source>
</evidence>
<keyword evidence="1" id="KW-0812">Transmembrane</keyword>
<reference evidence="2 3" key="1">
    <citation type="submission" date="2019-09" db="EMBL/GenBank/DDBJ databases">
        <title>Draft genome of the ectomycorrhizal ascomycete Sphaerosporella brunnea.</title>
        <authorList>
            <consortium name="DOE Joint Genome Institute"/>
            <person name="Benucci G.M."/>
            <person name="Marozzi G."/>
            <person name="Antonielli L."/>
            <person name="Sanchez S."/>
            <person name="Marco P."/>
            <person name="Wang X."/>
            <person name="Falini L.B."/>
            <person name="Barry K."/>
            <person name="Haridas S."/>
            <person name="Lipzen A."/>
            <person name="Labutti K."/>
            <person name="Grigoriev I.V."/>
            <person name="Murat C."/>
            <person name="Martin F."/>
            <person name="Albertini E."/>
            <person name="Donnini D."/>
            <person name="Bonito G."/>
        </authorList>
    </citation>
    <scope>NUCLEOTIDE SEQUENCE [LARGE SCALE GENOMIC DNA]</scope>
    <source>
        <strain evidence="2 3">Sb_GMNB300</strain>
    </source>
</reference>
<proteinExistence type="predicted"/>
<dbReference type="EMBL" id="VXIS01000050">
    <property type="protein sequence ID" value="KAA8910120.1"/>
    <property type="molecule type" value="Genomic_DNA"/>
</dbReference>
<dbReference type="Proteomes" id="UP000326924">
    <property type="component" value="Unassembled WGS sequence"/>
</dbReference>
<name>A0A5J5F2V5_9PEZI</name>
<comment type="caution">
    <text evidence="2">The sequence shown here is derived from an EMBL/GenBank/DDBJ whole genome shotgun (WGS) entry which is preliminary data.</text>
</comment>
<evidence type="ECO:0000256" key="1">
    <source>
        <dbReference type="SAM" id="Phobius"/>
    </source>
</evidence>